<dbReference type="GO" id="GO:0035861">
    <property type="term" value="C:site of double-strand break"/>
    <property type="evidence" value="ECO:0007669"/>
    <property type="project" value="TreeGrafter"/>
</dbReference>
<dbReference type="GO" id="GO:0003684">
    <property type="term" value="F:damaged DNA binding"/>
    <property type="evidence" value="ECO:0007669"/>
    <property type="project" value="TreeGrafter"/>
</dbReference>
<keyword evidence="5" id="KW-1185">Reference proteome</keyword>
<dbReference type="GO" id="GO:0005662">
    <property type="term" value="C:DNA replication factor A complex"/>
    <property type="evidence" value="ECO:0007669"/>
    <property type="project" value="TreeGrafter"/>
</dbReference>
<dbReference type="GO" id="GO:0006284">
    <property type="term" value="P:base-excision repair"/>
    <property type="evidence" value="ECO:0007669"/>
    <property type="project" value="TreeGrafter"/>
</dbReference>
<accession>A0A4S2N615</accession>
<dbReference type="CDD" id="cd04479">
    <property type="entry name" value="RPA3"/>
    <property type="match status" value="1"/>
</dbReference>
<dbReference type="GO" id="GO:0006289">
    <property type="term" value="P:nucleotide-excision repair"/>
    <property type="evidence" value="ECO:0007669"/>
    <property type="project" value="TreeGrafter"/>
</dbReference>
<dbReference type="AlphaFoldDB" id="A0A4S2N615"/>
<sequence>MSEITPRINAPLLAQFVGHTVRIVGRVTGIQGDNATIDAQGNISLHLTRDDHLVYNNGVELIGKINPDMSVKVLTSWDLGPDVDYKVSEAVVDVTHRYKELFYEG</sequence>
<reference evidence="4 5" key="1">
    <citation type="submission" date="2019-04" db="EMBL/GenBank/DDBJ databases">
        <title>Comparative genomics and transcriptomics to analyze fruiting body development in filamentous ascomycetes.</title>
        <authorList>
            <consortium name="DOE Joint Genome Institute"/>
            <person name="Lutkenhaus R."/>
            <person name="Traeger S."/>
            <person name="Breuer J."/>
            <person name="Kuo A."/>
            <person name="Lipzen A."/>
            <person name="Pangilinan J."/>
            <person name="Dilworth D."/>
            <person name="Sandor L."/>
            <person name="Poggeler S."/>
            <person name="Barry K."/>
            <person name="Grigoriev I.V."/>
            <person name="Nowrousian M."/>
        </authorList>
    </citation>
    <scope>NUCLEOTIDE SEQUENCE [LARGE SCALE GENOMIC DNA]</scope>
    <source>
        <strain evidence="4 5">CBS 389.68</strain>
    </source>
</reference>
<gene>
    <name evidence="4" type="ORF">EX30DRAFT_337188</name>
</gene>
<dbReference type="Pfam" id="PF08661">
    <property type="entry name" value="Rep_fac-A_3"/>
    <property type="match status" value="1"/>
</dbReference>
<dbReference type="EMBL" id="ML220112">
    <property type="protein sequence ID" value="TGZ84700.1"/>
    <property type="molecule type" value="Genomic_DNA"/>
</dbReference>
<dbReference type="GO" id="GO:0003697">
    <property type="term" value="F:single-stranded DNA binding"/>
    <property type="evidence" value="ECO:0007669"/>
    <property type="project" value="TreeGrafter"/>
</dbReference>
<comment type="subcellular location">
    <subcellularLocation>
        <location evidence="1">Nucleus</location>
    </subcellularLocation>
</comment>
<dbReference type="GO" id="GO:0006260">
    <property type="term" value="P:DNA replication"/>
    <property type="evidence" value="ECO:0007669"/>
    <property type="project" value="InterPro"/>
</dbReference>
<dbReference type="STRING" id="341454.A0A4S2N615"/>
<evidence type="ECO:0000256" key="1">
    <source>
        <dbReference type="ARBA" id="ARBA00004123"/>
    </source>
</evidence>
<keyword evidence="3" id="KW-0539">Nucleus</keyword>
<dbReference type="GO" id="GO:0000724">
    <property type="term" value="P:double-strand break repair via homologous recombination"/>
    <property type="evidence" value="ECO:0007669"/>
    <property type="project" value="TreeGrafter"/>
</dbReference>
<dbReference type="InParanoid" id="A0A4S2N615"/>
<evidence type="ECO:0000313" key="4">
    <source>
        <dbReference type="EMBL" id="TGZ84700.1"/>
    </source>
</evidence>
<dbReference type="OrthoDB" id="188186at2759"/>
<dbReference type="FunFam" id="2.40.50.140:FF:000271">
    <property type="entry name" value="Similar to ssDNA binding protein Ssb3"/>
    <property type="match status" value="1"/>
</dbReference>
<dbReference type="InterPro" id="IPR012340">
    <property type="entry name" value="NA-bd_OB-fold"/>
</dbReference>
<dbReference type="PANTHER" id="PTHR15114:SF1">
    <property type="entry name" value="REPLICATION PROTEIN A 14 KDA SUBUNIT"/>
    <property type="match status" value="1"/>
</dbReference>
<dbReference type="Proteomes" id="UP000298138">
    <property type="component" value="Unassembled WGS sequence"/>
</dbReference>
<name>A0A4S2N615_9PEZI</name>
<dbReference type="InterPro" id="IPR013970">
    <property type="entry name" value="Rfa2"/>
</dbReference>
<comment type="similarity">
    <text evidence="2">Belongs to the replication factor A protein 3 family.</text>
</comment>
<evidence type="ECO:0000256" key="2">
    <source>
        <dbReference type="ARBA" id="ARBA00009761"/>
    </source>
</evidence>
<proteinExistence type="inferred from homology"/>
<evidence type="ECO:0000256" key="3">
    <source>
        <dbReference type="ARBA" id="ARBA00023242"/>
    </source>
</evidence>
<dbReference type="Gene3D" id="2.40.50.140">
    <property type="entry name" value="Nucleic acid-binding proteins"/>
    <property type="match status" value="1"/>
</dbReference>
<dbReference type="PANTHER" id="PTHR15114">
    <property type="entry name" value="REPLICATION PROTEIN A3"/>
    <property type="match status" value="1"/>
</dbReference>
<protein>
    <submittedName>
        <fullName evidence="4">Replication factor A protein 3</fullName>
    </submittedName>
</protein>
<dbReference type="GO" id="GO:0006298">
    <property type="term" value="P:mismatch repair"/>
    <property type="evidence" value="ECO:0007669"/>
    <property type="project" value="TreeGrafter"/>
</dbReference>
<organism evidence="4 5">
    <name type="scientific">Ascodesmis nigricans</name>
    <dbReference type="NCBI Taxonomy" id="341454"/>
    <lineage>
        <taxon>Eukaryota</taxon>
        <taxon>Fungi</taxon>
        <taxon>Dikarya</taxon>
        <taxon>Ascomycota</taxon>
        <taxon>Pezizomycotina</taxon>
        <taxon>Pezizomycetes</taxon>
        <taxon>Pezizales</taxon>
        <taxon>Ascodesmidaceae</taxon>
        <taxon>Ascodesmis</taxon>
    </lineage>
</organism>
<evidence type="ECO:0000313" key="5">
    <source>
        <dbReference type="Proteomes" id="UP000298138"/>
    </source>
</evidence>
<dbReference type="SUPFAM" id="SSF50249">
    <property type="entry name" value="Nucleic acid-binding proteins"/>
    <property type="match status" value="1"/>
</dbReference>